<dbReference type="AlphaFoldDB" id="A0A173WH87"/>
<organism evidence="3 4">
    <name type="scientific">Mitsuokella jalaludinii</name>
    <dbReference type="NCBI Taxonomy" id="187979"/>
    <lineage>
        <taxon>Bacteria</taxon>
        <taxon>Bacillati</taxon>
        <taxon>Bacillota</taxon>
        <taxon>Negativicutes</taxon>
        <taxon>Selenomonadales</taxon>
        <taxon>Selenomonadaceae</taxon>
        <taxon>Mitsuokella</taxon>
    </lineage>
</organism>
<dbReference type="PANTHER" id="PTHR35795:SF1">
    <property type="entry name" value="BIS(5'-NUCLEOSYL)-TETRAPHOSPHATASE, SYMMETRICAL"/>
    <property type="match status" value="1"/>
</dbReference>
<dbReference type="Pfam" id="PF13286">
    <property type="entry name" value="HD_assoc"/>
    <property type="match status" value="1"/>
</dbReference>
<dbReference type="PANTHER" id="PTHR35795">
    <property type="entry name" value="SLR1885 PROTEIN"/>
    <property type="match status" value="1"/>
</dbReference>
<gene>
    <name evidence="3" type="primary">dgt</name>
    <name evidence="3" type="ORF">ERS852385_00262</name>
</gene>
<dbReference type="InterPro" id="IPR006674">
    <property type="entry name" value="HD_domain"/>
</dbReference>
<evidence type="ECO:0000313" key="3">
    <source>
        <dbReference type="EMBL" id="CUN38899.1"/>
    </source>
</evidence>
<dbReference type="Gene3D" id="1.10.3210.10">
    <property type="entry name" value="Hypothetical protein af1432"/>
    <property type="match status" value="1"/>
</dbReference>
<dbReference type="NCBIfam" id="NF002327">
    <property type="entry name" value="PRK01286.1-2"/>
    <property type="match status" value="1"/>
</dbReference>
<evidence type="ECO:0000259" key="2">
    <source>
        <dbReference type="PROSITE" id="PS51831"/>
    </source>
</evidence>
<dbReference type="InterPro" id="IPR051094">
    <property type="entry name" value="Diverse_Catalytic_Enzymes"/>
</dbReference>
<protein>
    <submittedName>
        <fullName evidence="3">Deoxyguanosinetriphosphate triphosphohydrolase</fullName>
        <ecNumber evidence="3">3.1.5.1</ecNumber>
    </submittedName>
</protein>
<dbReference type="SMART" id="SM00471">
    <property type="entry name" value="HDc"/>
    <property type="match status" value="1"/>
</dbReference>
<keyword evidence="4" id="KW-1185">Reference proteome</keyword>
<dbReference type="Pfam" id="PF01966">
    <property type="entry name" value="HD"/>
    <property type="match status" value="1"/>
</dbReference>
<dbReference type="Proteomes" id="UP000095546">
    <property type="component" value="Unassembled WGS sequence"/>
</dbReference>
<dbReference type="EMBL" id="CYYU01000001">
    <property type="protein sequence ID" value="CUN38899.1"/>
    <property type="molecule type" value="Genomic_DNA"/>
</dbReference>
<dbReference type="PROSITE" id="PS51831">
    <property type="entry name" value="HD"/>
    <property type="match status" value="1"/>
</dbReference>
<dbReference type="InterPro" id="IPR026875">
    <property type="entry name" value="PHydrolase_assoc_dom"/>
</dbReference>
<name>A0A173WH87_9FIRM</name>
<sequence length="337" mass="38621">MALNIRERTEELEYAYLAPQAAKSRAARRKEKGEECALRTSFQRDRDRILHSKSFRRLKHKTQVYIVAGDHYRTRMTHSLEVAQISRTIARGLRLNEDLVEAIAIGHDVGHTPFGHAGESVMAELAGHFAHNEQSLRVVEFLEKGGKGLNLTYEVKDGIVNHTGPHLPKTLEGRIVRTADRIAYLTHDYDDSLRAGLLREGDLPAAVYERFGRDTSSMITSMVSDMIESSADLTDIRQSDEVRETMDLFRSFMFEHIYLSDALAHERRQAGFMLRQLYAHFLAHPEELPQEFCEREARWGRQQIVTDYVAGLTDSYAVQLFSEIFIPPVGRVIRYSR</sequence>
<keyword evidence="1 3" id="KW-0378">Hydrolase</keyword>
<accession>A0A173WH87</accession>
<dbReference type="STRING" id="187979.ERS852385_00262"/>
<evidence type="ECO:0000313" key="4">
    <source>
        <dbReference type="Proteomes" id="UP000095546"/>
    </source>
</evidence>
<dbReference type="EC" id="3.1.5.1" evidence="3"/>
<dbReference type="InterPro" id="IPR003607">
    <property type="entry name" value="HD/PDEase_dom"/>
</dbReference>
<feature type="domain" description="HD" evidence="2">
    <location>
        <begin position="75"/>
        <end position="185"/>
    </location>
</feature>
<evidence type="ECO:0000256" key="1">
    <source>
        <dbReference type="ARBA" id="ARBA00022801"/>
    </source>
</evidence>
<dbReference type="SUPFAM" id="SSF109604">
    <property type="entry name" value="HD-domain/PDEase-like"/>
    <property type="match status" value="1"/>
</dbReference>
<dbReference type="CDD" id="cd00077">
    <property type="entry name" value="HDc"/>
    <property type="match status" value="1"/>
</dbReference>
<reference evidence="3 4" key="1">
    <citation type="submission" date="2015-09" db="EMBL/GenBank/DDBJ databases">
        <authorList>
            <consortium name="Pathogen Informatics"/>
        </authorList>
    </citation>
    <scope>NUCLEOTIDE SEQUENCE [LARGE SCALE GENOMIC DNA]</scope>
    <source>
        <strain evidence="3 4">2789STDY5608828</strain>
    </source>
</reference>
<proteinExistence type="predicted"/>
<dbReference type="eggNOG" id="COG0232">
    <property type="taxonomic scope" value="Bacteria"/>
</dbReference>
<dbReference type="GO" id="GO:0008832">
    <property type="term" value="F:dGTPase activity"/>
    <property type="evidence" value="ECO:0007669"/>
    <property type="project" value="UniProtKB-EC"/>
</dbReference>